<dbReference type="Gene3D" id="1.20.1600.10">
    <property type="entry name" value="Outer membrane efflux proteins (OEP)"/>
    <property type="match status" value="1"/>
</dbReference>
<dbReference type="Gene3D" id="2.20.200.10">
    <property type="entry name" value="Outer membrane efflux proteins (OEP)"/>
    <property type="match status" value="1"/>
</dbReference>
<keyword evidence="2" id="KW-0449">Lipoprotein</keyword>
<dbReference type="PROSITE" id="PS51257">
    <property type="entry name" value="PROKAR_LIPOPROTEIN"/>
    <property type="match status" value="1"/>
</dbReference>
<keyword evidence="2" id="KW-0564">Palmitate</keyword>
<keyword evidence="2" id="KW-1134">Transmembrane beta strand</keyword>
<protein>
    <recommendedName>
        <fullName evidence="6">RND transporter</fullName>
    </recommendedName>
</protein>
<evidence type="ECO:0000313" key="5">
    <source>
        <dbReference type="Proteomes" id="UP001296873"/>
    </source>
</evidence>
<name>A0ABS1DJ86_9PROT</name>
<reference evidence="4 5" key="1">
    <citation type="journal article" date="2020" name="Microorganisms">
        <title>Osmotic Adaptation and Compatible Solute Biosynthesis of Phototrophic Bacteria as Revealed from Genome Analyses.</title>
        <authorList>
            <person name="Imhoff J.F."/>
            <person name="Rahn T."/>
            <person name="Kunzel S."/>
            <person name="Keller A."/>
            <person name="Neulinger S.C."/>
        </authorList>
    </citation>
    <scope>NUCLEOTIDE SEQUENCE [LARGE SCALE GENOMIC DNA]</scope>
    <source>
        <strain evidence="4 5">DSM 9895</strain>
    </source>
</reference>
<dbReference type="Pfam" id="PF02321">
    <property type="entry name" value="OEP"/>
    <property type="match status" value="2"/>
</dbReference>
<dbReference type="EMBL" id="NRRL01000085">
    <property type="protein sequence ID" value="MBK1670274.1"/>
    <property type="molecule type" value="Genomic_DNA"/>
</dbReference>
<comment type="similarity">
    <text evidence="1 2">Belongs to the outer membrane factor (OMF) (TC 1.B.17) family.</text>
</comment>
<sequence length="493" mass="52681">MPMHGRSMVDPLRRALRPGIAVGMALGLLGCATVGPEMQSPEVDLPQAYDAPVPAPFSGDEAAAAARRWWTSFRDPTLSALVEEALKANLDVRVAASRVREARATARGVDAGTGPSVTATGEAIGTAAQESGGDDGDDDGESGGTVTGILDAEWEIDLFGGLQRRREAAEAAAARQAVLRREVQRTIAAEVARTYIELRAAERRRALLEQSLDLQVRTLRLVQQRVESGLARRLDAIQAQAQVDQLRADVGPLSTEVRRRRNALAVLLGVAPGELDPLLIRQDDAGIPQTQAGGAVGAPAELLRRRPDVQAAELQIAVATAEVGVATAELYPSLSLPGRLSVGTADLFTGSPVATALARLSLLVEFPLFDGGQREAELTAAEERLRQAALTYRQTVLRAIQDVESAMVGYRGTRDRLNALVAAVDANRSAFEQSRALYREGLTSFLDVLDSQRQLNTSRQELAQARRDLALETVNLYSALGGLPMAQAPKATR</sequence>
<comment type="subcellular location">
    <subcellularLocation>
        <location evidence="2">Cell membrane</location>
        <topology evidence="2">Lipid-anchor</topology>
    </subcellularLocation>
</comment>
<dbReference type="SUPFAM" id="SSF56954">
    <property type="entry name" value="Outer membrane efflux proteins (OEP)"/>
    <property type="match status" value="1"/>
</dbReference>
<dbReference type="InterPro" id="IPR003423">
    <property type="entry name" value="OMP_efflux"/>
</dbReference>
<organism evidence="4 5">
    <name type="scientific">Rhodovibrio sodomensis</name>
    <dbReference type="NCBI Taxonomy" id="1088"/>
    <lineage>
        <taxon>Bacteria</taxon>
        <taxon>Pseudomonadati</taxon>
        <taxon>Pseudomonadota</taxon>
        <taxon>Alphaproteobacteria</taxon>
        <taxon>Rhodospirillales</taxon>
        <taxon>Rhodovibrionaceae</taxon>
        <taxon>Rhodovibrio</taxon>
    </lineage>
</organism>
<evidence type="ECO:0000256" key="2">
    <source>
        <dbReference type="RuleBase" id="RU362097"/>
    </source>
</evidence>
<evidence type="ECO:0000313" key="4">
    <source>
        <dbReference type="EMBL" id="MBK1670274.1"/>
    </source>
</evidence>
<proteinExistence type="inferred from homology"/>
<evidence type="ECO:0000256" key="1">
    <source>
        <dbReference type="ARBA" id="ARBA00007613"/>
    </source>
</evidence>
<keyword evidence="2" id="KW-0812">Transmembrane</keyword>
<feature type="compositionally biased region" description="Acidic residues" evidence="3">
    <location>
        <begin position="132"/>
        <end position="141"/>
    </location>
</feature>
<evidence type="ECO:0008006" key="6">
    <source>
        <dbReference type="Google" id="ProtNLM"/>
    </source>
</evidence>
<dbReference type="Proteomes" id="UP001296873">
    <property type="component" value="Unassembled WGS sequence"/>
</dbReference>
<dbReference type="PANTHER" id="PTHR30203">
    <property type="entry name" value="OUTER MEMBRANE CATION EFFLUX PROTEIN"/>
    <property type="match status" value="1"/>
</dbReference>
<accession>A0ABS1DJ86</accession>
<dbReference type="PANTHER" id="PTHR30203:SF25">
    <property type="entry name" value="OUTER MEMBRANE PROTEIN-RELATED"/>
    <property type="match status" value="1"/>
</dbReference>
<keyword evidence="2" id="KW-0472">Membrane</keyword>
<dbReference type="InterPro" id="IPR010131">
    <property type="entry name" value="MdtP/NodT-like"/>
</dbReference>
<keyword evidence="5" id="KW-1185">Reference proteome</keyword>
<feature type="region of interest" description="Disordered" evidence="3">
    <location>
        <begin position="127"/>
        <end position="146"/>
    </location>
</feature>
<comment type="caution">
    <text evidence="4">The sequence shown here is derived from an EMBL/GenBank/DDBJ whole genome shotgun (WGS) entry which is preliminary data.</text>
</comment>
<dbReference type="NCBIfam" id="TIGR01845">
    <property type="entry name" value="outer_NodT"/>
    <property type="match status" value="1"/>
</dbReference>
<gene>
    <name evidence="4" type="ORF">CKO28_19805</name>
</gene>
<evidence type="ECO:0000256" key="3">
    <source>
        <dbReference type="SAM" id="MobiDB-lite"/>
    </source>
</evidence>